<dbReference type="EMBL" id="BMSA01000057">
    <property type="protein sequence ID" value="GGT98426.1"/>
    <property type="molecule type" value="Genomic_DNA"/>
</dbReference>
<gene>
    <name evidence="2" type="ORF">GCM10010226_89650</name>
</gene>
<protein>
    <submittedName>
        <fullName evidence="2">Uncharacterized protein</fullName>
    </submittedName>
</protein>
<comment type="caution">
    <text evidence="2">The sequence shown here is derived from an EMBL/GenBank/DDBJ whole genome shotgun (WGS) entry which is preliminary data.</text>
</comment>
<sequence length="128" mass="13196">MLTLGDRSAGKLPAASPGGQAAVAELAQQTLTGLCEAKRRSGADSGVRTAVCPAAARAAHGGAGRRTRCGRGPARGQRLGYLDGQMMRAVRLIIDIGMHLELEISVHAPFHPGSPWSSSPDTAAGRRS</sequence>
<evidence type="ECO:0000313" key="3">
    <source>
        <dbReference type="Proteomes" id="UP000646776"/>
    </source>
</evidence>
<accession>A0A918M1P3</accession>
<dbReference type="Proteomes" id="UP000646776">
    <property type="component" value="Unassembled WGS sequence"/>
</dbReference>
<name>A0A918M1P3_9ACTN</name>
<evidence type="ECO:0000313" key="2">
    <source>
        <dbReference type="EMBL" id="GGT98426.1"/>
    </source>
</evidence>
<keyword evidence="3" id="KW-1185">Reference proteome</keyword>
<organism evidence="2 3">
    <name type="scientific">Streptomyces phaeofaciens</name>
    <dbReference type="NCBI Taxonomy" id="68254"/>
    <lineage>
        <taxon>Bacteria</taxon>
        <taxon>Bacillati</taxon>
        <taxon>Actinomycetota</taxon>
        <taxon>Actinomycetes</taxon>
        <taxon>Kitasatosporales</taxon>
        <taxon>Streptomycetaceae</taxon>
        <taxon>Streptomyces</taxon>
    </lineage>
</organism>
<reference evidence="2" key="2">
    <citation type="submission" date="2020-09" db="EMBL/GenBank/DDBJ databases">
        <authorList>
            <person name="Sun Q."/>
            <person name="Ohkuma M."/>
        </authorList>
    </citation>
    <scope>NUCLEOTIDE SEQUENCE</scope>
    <source>
        <strain evidence="2">JCM 4125</strain>
    </source>
</reference>
<feature type="region of interest" description="Disordered" evidence="1">
    <location>
        <begin position="108"/>
        <end position="128"/>
    </location>
</feature>
<reference evidence="2" key="1">
    <citation type="journal article" date="2014" name="Int. J. Syst. Evol. Microbiol.">
        <title>Complete genome sequence of Corynebacterium casei LMG S-19264T (=DSM 44701T), isolated from a smear-ripened cheese.</title>
        <authorList>
            <consortium name="US DOE Joint Genome Institute (JGI-PGF)"/>
            <person name="Walter F."/>
            <person name="Albersmeier A."/>
            <person name="Kalinowski J."/>
            <person name="Ruckert C."/>
        </authorList>
    </citation>
    <scope>NUCLEOTIDE SEQUENCE</scope>
    <source>
        <strain evidence="2">JCM 4125</strain>
    </source>
</reference>
<evidence type="ECO:0000256" key="1">
    <source>
        <dbReference type="SAM" id="MobiDB-lite"/>
    </source>
</evidence>
<proteinExistence type="predicted"/>
<dbReference type="AlphaFoldDB" id="A0A918M1P3"/>